<name>A0ABV9CEJ8_9ACTN</name>
<dbReference type="Gene3D" id="3.40.50.1110">
    <property type="entry name" value="SGNH hydrolase"/>
    <property type="match status" value="1"/>
</dbReference>
<dbReference type="EMBL" id="JBHSFP010000005">
    <property type="protein sequence ID" value="MFC4531060.1"/>
    <property type="molecule type" value="Genomic_DNA"/>
</dbReference>
<dbReference type="Pfam" id="PF00652">
    <property type="entry name" value="Ricin_B_lectin"/>
    <property type="match status" value="1"/>
</dbReference>
<feature type="region of interest" description="Disordered" evidence="1">
    <location>
        <begin position="52"/>
        <end position="78"/>
    </location>
</feature>
<evidence type="ECO:0000259" key="2">
    <source>
        <dbReference type="SMART" id="SM00458"/>
    </source>
</evidence>
<accession>A0ABV9CEJ8</accession>
<dbReference type="SUPFAM" id="SSF52266">
    <property type="entry name" value="SGNH hydrolase"/>
    <property type="match status" value="1"/>
</dbReference>
<feature type="non-terminal residue" evidence="3">
    <location>
        <position position="1"/>
    </location>
</feature>
<dbReference type="RefSeq" id="WP_380839346.1">
    <property type="nucleotide sequence ID" value="NZ_JBHSFP010000005.1"/>
</dbReference>
<dbReference type="Gene3D" id="2.80.10.50">
    <property type="match status" value="3"/>
</dbReference>
<proteinExistence type="predicted"/>
<protein>
    <submittedName>
        <fullName evidence="3">Lectin</fullName>
    </submittedName>
</protein>
<reference evidence="4" key="1">
    <citation type="journal article" date="2019" name="Int. J. Syst. Evol. Microbiol.">
        <title>The Global Catalogue of Microorganisms (GCM) 10K type strain sequencing project: providing services to taxonomists for standard genome sequencing and annotation.</title>
        <authorList>
            <consortium name="The Broad Institute Genomics Platform"/>
            <consortium name="The Broad Institute Genome Sequencing Center for Infectious Disease"/>
            <person name="Wu L."/>
            <person name="Ma J."/>
        </authorList>
    </citation>
    <scope>NUCLEOTIDE SEQUENCE [LARGE SCALE GENOMIC DNA]</scope>
    <source>
        <strain evidence="4">CGMCC 4.7132</strain>
    </source>
</reference>
<dbReference type="PROSITE" id="PS50231">
    <property type="entry name" value="RICIN_B_LECTIN"/>
    <property type="match status" value="1"/>
</dbReference>
<keyword evidence="4" id="KW-1185">Reference proteome</keyword>
<gene>
    <name evidence="3" type="ORF">ACFO60_09830</name>
</gene>
<dbReference type="PANTHER" id="PTHR40469">
    <property type="entry name" value="SECRETED GLYCOSYL HYDROLASE"/>
    <property type="match status" value="1"/>
</dbReference>
<feature type="domain" description="Ricin B lectin" evidence="2">
    <location>
        <begin position="75"/>
        <end position="201"/>
    </location>
</feature>
<dbReference type="PANTHER" id="PTHR40469:SF2">
    <property type="entry name" value="GALACTOSE-BINDING DOMAIN-LIKE SUPERFAMILY PROTEIN"/>
    <property type="match status" value="1"/>
</dbReference>
<dbReference type="CDD" id="cd23418">
    <property type="entry name" value="beta-trefoil_Ricin_XLN-like"/>
    <property type="match status" value="1"/>
</dbReference>
<dbReference type="InterPro" id="IPR035992">
    <property type="entry name" value="Ricin_B-like_lectins"/>
</dbReference>
<evidence type="ECO:0000313" key="4">
    <source>
        <dbReference type="Proteomes" id="UP001596004"/>
    </source>
</evidence>
<dbReference type="SMART" id="SM00458">
    <property type="entry name" value="RICIN"/>
    <property type="match status" value="1"/>
</dbReference>
<evidence type="ECO:0000256" key="1">
    <source>
        <dbReference type="SAM" id="MobiDB-lite"/>
    </source>
</evidence>
<organism evidence="3 4">
    <name type="scientific">Sphaerisporangium dianthi</name>
    <dbReference type="NCBI Taxonomy" id="1436120"/>
    <lineage>
        <taxon>Bacteria</taxon>
        <taxon>Bacillati</taxon>
        <taxon>Actinomycetota</taxon>
        <taxon>Actinomycetes</taxon>
        <taxon>Streptosporangiales</taxon>
        <taxon>Streptosporangiaceae</taxon>
        <taxon>Sphaerisporangium</taxon>
    </lineage>
</organism>
<comment type="caution">
    <text evidence="3">The sequence shown here is derived from an EMBL/GenBank/DDBJ whole genome shotgun (WGS) entry which is preliminary data.</text>
</comment>
<dbReference type="SUPFAM" id="SSF50370">
    <property type="entry name" value="Ricin B-like lectins"/>
    <property type="match status" value="1"/>
</dbReference>
<dbReference type="InterPro" id="IPR036514">
    <property type="entry name" value="SGNH_hydro_sf"/>
</dbReference>
<sequence>SKVNAGKHVHLVDMHAALTTADLIDGIHPTSGGYDKMAATWYNALLSVPGTIGQPGGGTPTPTPTPSPTPTSSSTSAIRGVGSGRCLDVTGVSQTNGTQVQIYDCNGQTNQQWTLTAASELRVYGGKCLDVDGASTADGAKVQIWDCNGQNNQKWRFNSDGTITAVGANKCLDVPNYSTANGVKLQIWSCGTAANQRWTRV</sequence>
<dbReference type="Proteomes" id="UP001596004">
    <property type="component" value="Unassembled WGS sequence"/>
</dbReference>
<dbReference type="InterPro" id="IPR000772">
    <property type="entry name" value="Ricin_B_lectin"/>
</dbReference>
<evidence type="ECO:0000313" key="3">
    <source>
        <dbReference type="EMBL" id="MFC4531060.1"/>
    </source>
</evidence>
<dbReference type="NCBIfam" id="NF035930">
    <property type="entry name" value="lectin_2"/>
    <property type="match status" value="1"/>
</dbReference>